<feature type="region of interest" description="Disordered" evidence="1">
    <location>
        <begin position="264"/>
        <end position="283"/>
    </location>
</feature>
<comment type="caution">
    <text evidence="3">The sequence shown here is derived from an EMBL/GenBank/DDBJ whole genome shotgun (WGS) entry which is preliminary data.</text>
</comment>
<evidence type="ECO:0000313" key="3">
    <source>
        <dbReference type="EMBL" id="MEK8026245.1"/>
    </source>
</evidence>
<feature type="signal peptide" evidence="2">
    <location>
        <begin position="1"/>
        <end position="29"/>
    </location>
</feature>
<keyword evidence="2" id="KW-0732">Signal</keyword>
<keyword evidence="4" id="KW-1185">Reference proteome</keyword>
<evidence type="ECO:0000256" key="1">
    <source>
        <dbReference type="SAM" id="MobiDB-lite"/>
    </source>
</evidence>
<gene>
    <name evidence="3" type="primary">bamC</name>
    <name evidence="3" type="ORF">AACH11_09770</name>
</gene>
<dbReference type="Pfam" id="PF06804">
    <property type="entry name" value="Lipoprotein_18"/>
    <property type="match status" value="1"/>
</dbReference>
<accession>A0ABU9B8N7</accession>
<dbReference type="Proteomes" id="UP001368500">
    <property type="component" value="Unassembled WGS sequence"/>
</dbReference>
<organism evidence="3 4">
    <name type="scientific">Pseudaquabacterium rugosum</name>
    <dbReference type="NCBI Taxonomy" id="2984194"/>
    <lineage>
        <taxon>Bacteria</taxon>
        <taxon>Pseudomonadati</taxon>
        <taxon>Pseudomonadota</taxon>
        <taxon>Betaproteobacteria</taxon>
        <taxon>Burkholderiales</taxon>
        <taxon>Sphaerotilaceae</taxon>
        <taxon>Pseudaquabacterium</taxon>
    </lineage>
</organism>
<dbReference type="EMBL" id="JBBUTF010000007">
    <property type="protein sequence ID" value="MEK8026245.1"/>
    <property type="molecule type" value="Genomic_DNA"/>
</dbReference>
<reference evidence="3 4" key="1">
    <citation type="submission" date="2024-04" db="EMBL/GenBank/DDBJ databases">
        <title>Novel species of the genus Ideonella isolated from streams.</title>
        <authorList>
            <person name="Lu H."/>
        </authorList>
    </citation>
    <scope>NUCLEOTIDE SEQUENCE [LARGE SCALE GENOMIC DNA]</scope>
    <source>
        <strain evidence="3 4">BYS139W</strain>
    </source>
</reference>
<sequence>MSVTSCRPATTLLAVGALAVLGGCTVVTSGPSAGDPAIYRAQSVKTAPLDVPPDLSQLNADGRYAPQVGGSVSANALQQQRGSVQGSAPATAGTDAVVAPSRIGSTRIEREGQVRWLVSPLPPEQLYPQLKAFWSDQGLPLVEDLPAVGVMQTDWAENRAKLPDDILRRTLGNLIDRLYSTGERDAYRTRVERRADGGSEVYISHRGLQEVLVGARDQESTRWQPRAADPGLEQEMLARLLLRLGGVGELAQARTVAAAPGATAASQAAAGPSTAARPRTPLDLPADAPVTLSLEEGFDRAWRQIGLALDRSGFTVEDRDRRAGLYFVRYIDPRAPQEEPGFFTRMFSSKDDALLRSRQVQRYRLALQTRPDGTLVSVQTAEGQPETGDAARQIVARLIDALR</sequence>
<protein>
    <submittedName>
        <fullName evidence="3">Outer membrane protein assembly factor BamC</fullName>
    </submittedName>
</protein>
<dbReference type="Gene3D" id="3.30.310.170">
    <property type="entry name" value="Outer membrane protein assembly factor BamC"/>
    <property type="match status" value="1"/>
</dbReference>
<evidence type="ECO:0000256" key="2">
    <source>
        <dbReference type="SAM" id="SignalP"/>
    </source>
</evidence>
<proteinExistence type="predicted"/>
<feature type="chain" id="PRO_5046198647" evidence="2">
    <location>
        <begin position="30"/>
        <end position="403"/>
    </location>
</feature>
<dbReference type="RefSeq" id="WP_341374024.1">
    <property type="nucleotide sequence ID" value="NZ_JBBUTF010000007.1"/>
</dbReference>
<dbReference type="InterPro" id="IPR042268">
    <property type="entry name" value="BamC_C"/>
</dbReference>
<feature type="compositionally biased region" description="Low complexity" evidence="1">
    <location>
        <begin position="264"/>
        <end position="281"/>
    </location>
</feature>
<dbReference type="InterPro" id="IPR010653">
    <property type="entry name" value="NlpB/DapX"/>
</dbReference>
<evidence type="ECO:0000313" key="4">
    <source>
        <dbReference type="Proteomes" id="UP001368500"/>
    </source>
</evidence>
<dbReference type="PROSITE" id="PS51257">
    <property type="entry name" value="PROKAR_LIPOPROTEIN"/>
    <property type="match status" value="1"/>
</dbReference>
<name>A0ABU9B8N7_9BURK</name>